<dbReference type="Gene3D" id="1.20.140.10">
    <property type="entry name" value="Butyryl-CoA Dehydrogenase, subunit A, domain 3"/>
    <property type="match status" value="1"/>
</dbReference>
<evidence type="ECO:0000256" key="2">
    <source>
        <dbReference type="ARBA" id="ARBA00009347"/>
    </source>
</evidence>
<dbReference type="GO" id="GO:0050660">
    <property type="term" value="F:flavin adenine dinucleotide binding"/>
    <property type="evidence" value="ECO:0007669"/>
    <property type="project" value="InterPro"/>
</dbReference>
<gene>
    <name evidence="8" type="ORF">Lboz_2442</name>
</gene>
<comment type="cofactor">
    <cofactor evidence="1 5">
        <name>FAD</name>
        <dbReference type="ChEBI" id="CHEBI:57692"/>
    </cofactor>
</comment>
<dbReference type="Pfam" id="PF02770">
    <property type="entry name" value="Acyl-CoA_dh_M"/>
    <property type="match status" value="1"/>
</dbReference>
<dbReference type="OrthoDB" id="3666321at2"/>
<dbReference type="Pfam" id="PF00441">
    <property type="entry name" value="Acyl-CoA_dh_1"/>
    <property type="match status" value="1"/>
</dbReference>
<evidence type="ECO:0000259" key="7">
    <source>
        <dbReference type="Pfam" id="PF02770"/>
    </source>
</evidence>
<sequence length="563" mass="63271">MSFYHDLLQLIHLFETYLGNPAKQDSPVNFQEILHYDEQEELAWPLIGFIQQWGFMEYLIPQHLGGRFVSLDVAFFLAKSLCRRDLTTGIALGLSFLGALPLWIAGNERQKKDLAESLRRGDITACALTEEEHGSDIMANEVVAQPCTNGWKLFGRKWCINFATQGQSVTLLCRTHARGGPLGFSIFFLDKSAIQSGFMPTPKLPTLGVRGLDISGFSLDKVLLPHDALIGGEKRGLEITYKTLQVSRTLCASFSVGAADTALRLTLSFSLHRQLYGKRAYEIPVVKQRLGELFAQLLIADCTALTVTRAASVIPEKLSFWSAIIKFLIPKITEGIVEECSIIMGARGYLRTTEWAMLQKIRRDIPVVGLFDGSSQVNLSVIAGSLVPQAGMRGSCSPNQLQKMEHIFNLDCICPELSLNRLGLFTFAEDDILAGLSVLKSKKISPLIKAIRSELKRLDRQVIALQEQKQFDPRSLTAFRLAEHYCWIFAASCCVHFWHHNQELMDTELPGLDWLNLAIQFILDKLNGRVNIEPKLQESMAEHLVLFYEHRKMFSMVPIKIPD</sequence>
<dbReference type="CDD" id="cd00567">
    <property type="entry name" value="ACAD"/>
    <property type="match status" value="1"/>
</dbReference>
<dbReference type="InterPro" id="IPR037069">
    <property type="entry name" value="AcylCoA_DH/ox_N_sf"/>
</dbReference>
<evidence type="ECO:0000313" key="8">
    <source>
        <dbReference type="EMBL" id="KTC70865.1"/>
    </source>
</evidence>
<dbReference type="InterPro" id="IPR009075">
    <property type="entry name" value="AcylCo_DH/oxidase_C"/>
</dbReference>
<dbReference type="PATRIC" id="fig|447.4.peg.2593"/>
<evidence type="ECO:0000313" key="9">
    <source>
        <dbReference type="Proteomes" id="UP000054695"/>
    </source>
</evidence>
<accession>A0A0W0RIJ3</accession>
<dbReference type="SUPFAM" id="SSF56645">
    <property type="entry name" value="Acyl-CoA dehydrogenase NM domain-like"/>
    <property type="match status" value="1"/>
</dbReference>
<comment type="similarity">
    <text evidence="2 5">Belongs to the acyl-CoA dehydrogenase family.</text>
</comment>
<dbReference type="Gene3D" id="2.40.110.10">
    <property type="entry name" value="Butyryl-CoA Dehydrogenase, subunit A, domain 2"/>
    <property type="match status" value="1"/>
</dbReference>
<dbReference type="EC" id="1.3.8.1" evidence="8"/>
<evidence type="ECO:0000256" key="4">
    <source>
        <dbReference type="ARBA" id="ARBA00022827"/>
    </source>
</evidence>
<name>A0A0W0RIJ3_LEGBO</name>
<dbReference type="PANTHER" id="PTHR43884">
    <property type="entry name" value="ACYL-COA DEHYDROGENASE"/>
    <property type="match status" value="1"/>
</dbReference>
<dbReference type="InterPro" id="IPR006091">
    <property type="entry name" value="Acyl-CoA_Oxase/DH_mid-dom"/>
</dbReference>
<proteinExistence type="inferred from homology"/>
<reference evidence="8 9" key="1">
    <citation type="submission" date="2015-11" db="EMBL/GenBank/DDBJ databases">
        <title>Genomic analysis of 38 Legionella species identifies large and diverse effector repertoires.</title>
        <authorList>
            <person name="Burstein D."/>
            <person name="Amaro F."/>
            <person name="Zusman T."/>
            <person name="Lifshitz Z."/>
            <person name="Cohen O."/>
            <person name="Gilbert J.A."/>
            <person name="Pupko T."/>
            <person name="Shuman H.A."/>
            <person name="Segal G."/>
        </authorList>
    </citation>
    <scope>NUCLEOTIDE SEQUENCE [LARGE SCALE GENOMIC DNA]</scope>
    <source>
        <strain evidence="8 9">WIGA</strain>
    </source>
</reference>
<dbReference type="Proteomes" id="UP000054695">
    <property type="component" value="Unassembled WGS sequence"/>
</dbReference>
<dbReference type="SUPFAM" id="SSF47203">
    <property type="entry name" value="Acyl-CoA dehydrogenase C-terminal domain-like"/>
    <property type="match status" value="1"/>
</dbReference>
<comment type="caution">
    <text evidence="8">The sequence shown here is derived from an EMBL/GenBank/DDBJ whole genome shotgun (WGS) entry which is preliminary data.</text>
</comment>
<dbReference type="InterPro" id="IPR009100">
    <property type="entry name" value="AcylCoA_DH/oxidase_NM_dom_sf"/>
</dbReference>
<dbReference type="GO" id="GO:0016937">
    <property type="term" value="F:short-chain fatty acyl-CoA dehydrogenase activity"/>
    <property type="evidence" value="ECO:0007669"/>
    <property type="project" value="UniProtKB-EC"/>
</dbReference>
<evidence type="ECO:0000259" key="6">
    <source>
        <dbReference type="Pfam" id="PF00441"/>
    </source>
</evidence>
<dbReference type="InterPro" id="IPR046373">
    <property type="entry name" value="Acyl-CoA_Oxase/DH_mid-dom_sf"/>
</dbReference>
<dbReference type="RefSeq" id="WP_058460057.1">
    <property type="nucleotide sequence ID" value="NZ_CAAAIY010000005.1"/>
</dbReference>
<keyword evidence="3 5" id="KW-0285">Flavoprotein</keyword>
<dbReference type="EMBL" id="LNXU01000032">
    <property type="protein sequence ID" value="KTC70865.1"/>
    <property type="molecule type" value="Genomic_DNA"/>
</dbReference>
<keyword evidence="4 5" id="KW-0274">FAD</keyword>
<dbReference type="GO" id="GO:0005886">
    <property type="term" value="C:plasma membrane"/>
    <property type="evidence" value="ECO:0007669"/>
    <property type="project" value="TreeGrafter"/>
</dbReference>
<dbReference type="AlphaFoldDB" id="A0A0W0RIJ3"/>
<dbReference type="PANTHER" id="PTHR43884:SF19">
    <property type="entry name" value="ACYL-COA DEHYDROGENASE FADE4-RELATED"/>
    <property type="match status" value="1"/>
</dbReference>
<evidence type="ECO:0000256" key="3">
    <source>
        <dbReference type="ARBA" id="ARBA00022630"/>
    </source>
</evidence>
<dbReference type="STRING" id="447.Lboz_2442"/>
<dbReference type="InterPro" id="IPR036250">
    <property type="entry name" value="AcylCo_DH-like_C"/>
</dbReference>
<feature type="domain" description="Acyl-CoA oxidase/dehydrogenase middle" evidence="7">
    <location>
        <begin position="125"/>
        <end position="222"/>
    </location>
</feature>
<dbReference type="Gene3D" id="1.10.540.10">
    <property type="entry name" value="Acyl-CoA dehydrogenase/oxidase, N-terminal domain"/>
    <property type="match status" value="1"/>
</dbReference>
<keyword evidence="9" id="KW-1185">Reference proteome</keyword>
<keyword evidence="5 8" id="KW-0560">Oxidoreductase</keyword>
<feature type="domain" description="Acyl-CoA dehydrogenase/oxidase C-terminal" evidence="6">
    <location>
        <begin position="235"/>
        <end position="385"/>
    </location>
</feature>
<protein>
    <submittedName>
        <fullName evidence="8">Acyl-CoA dehydrogenase</fullName>
        <ecNumber evidence="8">1.3.8.1</ecNumber>
    </submittedName>
</protein>
<organism evidence="8 9">
    <name type="scientific">Legionella bozemanae</name>
    <name type="common">Fluoribacter bozemanae</name>
    <dbReference type="NCBI Taxonomy" id="447"/>
    <lineage>
        <taxon>Bacteria</taxon>
        <taxon>Pseudomonadati</taxon>
        <taxon>Pseudomonadota</taxon>
        <taxon>Gammaproteobacteria</taxon>
        <taxon>Legionellales</taxon>
        <taxon>Legionellaceae</taxon>
        <taxon>Legionella</taxon>
    </lineage>
</organism>
<evidence type="ECO:0000256" key="5">
    <source>
        <dbReference type="RuleBase" id="RU362125"/>
    </source>
</evidence>
<evidence type="ECO:0000256" key="1">
    <source>
        <dbReference type="ARBA" id="ARBA00001974"/>
    </source>
</evidence>